<dbReference type="Gene3D" id="3.30.750.24">
    <property type="entry name" value="STAS domain"/>
    <property type="match status" value="1"/>
</dbReference>
<keyword evidence="4 5" id="KW-0472">Membrane</keyword>
<gene>
    <name evidence="8" type="ORF">TCMB3V08_LOCUS4969</name>
</gene>
<dbReference type="FunFam" id="3.30.750.24:FF:000028">
    <property type="entry name" value="Sulfate transporter, putative"/>
    <property type="match status" value="1"/>
</dbReference>
<dbReference type="AlphaFoldDB" id="A0A7R9J4H5"/>
<evidence type="ECO:0000259" key="7">
    <source>
        <dbReference type="Pfam" id="PF00916"/>
    </source>
</evidence>
<keyword evidence="6" id="KW-0732">Signal</keyword>
<dbReference type="EMBL" id="OE180948">
    <property type="protein sequence ID" value="CAD7572316.1"/>
    <property type="molecule type" value="Genomic_DNA"/>
</dbReference>
<feature type="chain" id="PRO_5031024477" evidence="6">
    <location>
        <begin position="36"/>
        <end position="869"/>
    </location>
</feature>
<feature type="transmembrane region" description="Helical" evidence="5">
    <location>
        <begin position="338"/>
        <end position="360"/>
    </location>
</feature>
<evidence type="ECO:0000256" key="1">
    <source>
        <dbReference type="ARBA" id="ARBA00004141"/>
    </source>
</evidence>
<evidence type="ECO:0000256" key="3">
    <source>
        <dbReference type="ARBA" id="ARBA00022989"/>
    </source>
</evidence>
<dbReference type="SUPFAM" id="SSF52091">
    <property type="entry name" value="SpoIIaa-like"/>
    <property type="match status" value="1"/>
</dbReference>
<organism evidence="8">
    <name type="scientific">Timema californicum</name>
    <name type="common">California timema</name>
    <name type="synonym">Walking stick</name>
    <dbReference type="NCBI Taxonomy" id="61474"/>
    <lineage>
        <taxon>Eukaryota</taxon>
        <taxon>Metazoa</taxon>
        <taxon>Ecdysozoa</taxon>
        <taxon>Arthropoda</taxon>
        <taxon>Hexapoda</taxon>
        <taxon>Insecta</taxon>
        <taxon>Pterygota</taxon>
        <taxon>Neoptera</taxon>
        <taxon>Polyneoptera</taxon>
        <taxon>Phasmatodea</taxon>
        <taxon>Timematodea</taxon>
        <taxon>Timematoidea</taxon>
        <taxon>Timematidae</taxon>
        <taxon>Timema</taxon>
    </lineage>
</organism>
<evidence type="ECO:0000256" key="2">
    <source>
        <dbReference type="ARBA" id="ARBA00022692"/>
    </source>
</evidence>
<dbReference type="InterPro" id="IPR036513">
    <property type="entry name" value="STAS_dom_sf"/>
</dbReference>
<dbReference type="InterPro" id="IPR011547">
    <property type="entry name" value="SLC26A/SulP_dom"/>
</dbReference>
<evidence type="ECO:0000256" key="5">
    <source>
        <dbReference type="SAM" id="Phobius"/>
    </source>
</evidence>
<evidence type="ECO:0000313" key="8">
    <source>
        <dbReference type="EMBL" id="CAD7572316.1"/>
    </source>
</evidence>
<dbReference type="PANTHER" id="PTHR11814">
    <property type="entry name" value="SULFATE TRANSPORTER"/>
    <property type="match status" value="1"/>
</dbReference>
<feature type="transmembrane region" description="Helical" evidence="5">
    <location>
        <begin position="174"/>
        <end position="196"/>
    </location>
</feature>
<feature type="transmembrane region" description="Helical" evidence="5">
    <location>
        <begin position="217"/>
        <end position="242"/>
    </location>
</feature>
<evidence type="ECO:0000256" key="4">
    <source>
        <dbReference type="ARBA" id="ARBA00023136"/>
    </source>
</evidence>
<reference evidence="8" key="1">
    <citation type="submission" date="2020-11" db="EMBL/GenBank/DDBJ databases">
        <authorList>
            <person name="Tran Van P."/>
        </authorList>
    </citation>
    <scope>NUCLEOTIDE SEQUENCE</scope>
</reference>
<comment type="subcellular location">
    <subcellularLocation>
        <location evidence="1">Membrane</location>
        <topology evidence="1">Multi-pass membrane protein</topology>
    </subcellularLocation>
</comment>
<feature type="signal peptide" evidence="6">
    <location>
        <begin position="1"/>
        <end position="35"/>
    </location>
</feature>
<dbReference type="CDD" id="cd07042">
    <property type="entry name" value="STAS_SulP_like_sulfate_transporter"/>
    <property type="match status" value="1"/>
</dbReference>
<feature type="transmembrane region" description="Helical" evidence="5">
    <location>
        <begin position="644"/>
        <end position="664"/>
    </location>
</feature>
<feature type="transmembrane region" description="Helical" evidence="5">
    <location>
        <begin position="702"/>
        <end position="729"/>
    </location>
</feature>
<keyword evidence="2 5" id="KW-0812">Transmembrane</keyword>
<feature type="transmembrane region" description="Helical" evidence="5">
    <location>
        <begin position="299"/>
        <end position="317"/>
    </location>
</feature>
<protein>
    <submittedName>
        <fullName evidence="8">(California timema) hypothetical protein</fullName>
    </submittedName>
</protein>
<accession>A0A7R9J4H5</accession>
<feature type="domain" description="SLC26A/SulP transporter" evidence="7">
    <location>
        <begin position="538"/>
        <end position="697"/>
    </location>
</feature>
<evidence type="ECO:0000256" key="6">
    <source>
        <dbReference type="SAM" id="SignalP"/>
    </source>
</evidence>
<dbReference type="GO" id="GO:0016020">
    <property type="term" value="C:membrane"/>
    <property type="evidence" value="ECO:0007669"/>
    <property type="project" value="UniProtKB-SubCell"/>
</dbReference>
<name>A0A7R9J4H5_TIMCA</name>
<dbReference type="Pfam" id="PF00916">
    <property type="entry name" value="Sulfate_transp"/>
    <property type="match status" value="2"/>
</dbReference>
<sequence length="869" mass="94057">MKTCGCLSLSQVNSWQAHMTWLLLRSILLLAPHHAEEKALRNLSRDNPTMTDSEEAAVANLYLMEQSLRCPDTPTSGGLRRGGVMDGSSDCILTKVEKKSTKEQMKALVPWLKDKTRRAFTKKLLYKRLPVLSWLPRYSSADALGDVVAGITVGLTVIPQSLAYSNIAGLPAQYGLYGSFLGCFLYIVLGSCKDVPMGPTAIISMLTYQTTKGLDPAFAVLLCFLMGCVEVLMGLLGLGFVIDFISGPVSSGFTSAAALIIVTSQVKDVLGITSSGNTFIEMWGSLFQQVGDTRLGDTVMGSVCIIVLLLMRYMTMLKVGPKEPEQQTMMQRVTNKSLWLIGTSRNAVLVIICGLVGYQLSLQGEAPFKLIGLVLTVGGSGDILTENNVSPSRNPGARIVGQKLLNSQKPSGLITFLGGTVWQKENKQGKKKIQFIDIVQGGRGEAGGALDEYSRSHLAYPSRDFNTPGSITIVTLDRRIDGGLYKLPEVVFDASACLRSPIDDAPGCVHTDPQTAVLKCLHPAHMVSRQETPDSSCYIPPGLPAFQLPPFGFTRDSNTTVTFYEMTTSLGWGILILPLVGLLENIAICKAFSNGKPVDASQELLALGISNIGNSLVQGFPGSGSLSRSAVNNSSGVRTPMGGLYTGVLVLVALLFFTPCFYFIPKASLAAIIIAAVIFMVEVHVVIPMWKTKKSDLIPGIGTFVGCLVFPLELGILIGIGINIMFILYHVARPKIAIEKCLSPEGAEYLLLTPDRCLIFPSVDYMRNLVTKHSIKQAVPVVIDCSHIYGADFTAAKVIECLTHDFSLRKQPLFFYNLKPSVVAIFKGLQPKGFVVFQSESELDDLIKGNIKNRAESQQELSIINVGTG</sequence>
<feature type="transmembrane region" description="Helical" evidence="5">
    <location>
        <begin position="670"/>
        <end position="690"/>
    </location>
</feature>
<feature type="domain" description="SLC26A/SulP transporter" evidence="7">
    <location>
        <begin position="145"/>
        <end position="369"/>
    </location>
</feature>
<dbReference type="InterPro" id="IPR001902">
    <property type="entry name" value="SLC26A/SulP_fam"/>
</dbReference>
<dbReference type="GO" id="GO:0055085">
    <property type="term" value="P:transmembrane transport"/>
    <property type="evidence" value="ECO:0007669"/>
    <property type="project" value="InterPro"/>
</dbReference>
<keyword evidence="3 5" id="KW-1133">Transmembrane helix</keyword>
<proteinExistence type="predicted"/>